<dbReference type="AlphaFoldDB" id="A0A2U1T158"/>
<evidence type="ECO:0000313" key="2">
    <source>
        <dbReference type="EMBL" id="PWB97611.1"/>
    </source>
</evidence>
<comment type="caution">
    <text evidence="2">The sequence shown here is derived from an EMBL/GenBank/DDBJ whole genome shotgun (WGS) entry which is preliminary data.</text>
</comment>
<reference evidence="3" key="1">
    <citation type="submission" date="2018-04" db="EMBL/GenBank/DDBJ databases">
        <authorList>
            <person name="Liu S."/>
            <person name="Wang Z."/>
            <person name="Li J."/>
        </authorList>
    </citation>
    <scope>NUCLEOTIDE SEQUENCE [LARGE SCALE GENOMIC DNA]</scope>
    <source>
        <strain evidence="3">S1194</strain>
    </source>
</reference>
<dbReference type="InterPro" id="IPR025164">
    <property type="entry name" value="Toastrack_DUF4097"/>
</dbReference>
<keyword evidence="3" id="KW-1185">Reference proteome</keyword>
<name>A0A2U1T158_9MICO</name>
<accession>A0A2U1T158</accession>
<evidence type="ECO:0000313" key="3">
    <source>
        <dbReference type="Proteomes" id="UP000244978"/>
    </source>
</evidence>
<evidence type="ECO:0000259" key="1">
    <source>
        <dbReference type="Pfam" id="PF13349"/>
    </source>
</evidence>
<dbReference type="Proteomes" id="UP000244978">
    <property type="component" value="Unassembled WGS sequence"/>
</dbReference>
<dbReference type="RefSeq" id="WP_108997519.1">
    <property type="nucleotide sequence ID" value="NZ_QEEX01000001.1"/>
</dbReference>
<dbReference type="Pfam" id="PF13349">
    <property type="entry name" value="DUF4097"/>
    <property type="match status" value="1"/>
</dbReference>
<sequence length="267" mass="28221">MAREKWLLDGPKTIDFDRVRSLKVALISGQIDIVAHDEPGARVEVHSVRGKPLKVSIDDGVLEVDHPQLGWDNFLDVFAYFKGDSSAEVSIMVPRDVALKFGVVSASALISGVETDAKISTVNGEVVIDGVTGALDLNSVNGEVLVRDHTGKVSARTVSGDVTAAGAIDKLTCDSVSGDIFLDLTGMPDDVRVNTVSGAVTMRLAAGTPASYRITTASGRLHLDDSDITGVHGTYTGKYGELSENWLEFKANTVSGNVSVLHAKVTA</sequence>
<protein>
    <recommendedName>
        <fullName evidence="1">DUF4097 domain-containing protein</fullName>
    </recommendedName>
</protein>
<dbReference type="EMBL" id="QEEX01000001">
    <property type="protein sequence ID" value="PWB97611.1"/>
    <property type="molecule type" value="Genomic_DNA"/>
</dbReference>
<organism evidence="2 3">
    <name type="scientific">Homoserinimonas hongtaonis</name>
    <dbReference type="NCBI Taxonomy" id="2079791"/>
    <lineage>
        <taxon>Bacteria</taxon>
        <taxon>Bacillati</taxon>
        <taxon>Actinomycetota</taxon>
        <taxon>Actinomycetes</taxon>
        <taxon>Micrococcales</taxon>
        <taxon>Microbacteriaceae</taxon>
        <taxon>Homoserinimonas</taxon>
    </lineage>
</organism>
<proteinExistence type="predicted"/>
<gene>
    <name evidence="2" type="ORF">DF220_07035</name>
</gene>
<feature type="domain" description="DUF4097" evidence="1">
    <location>
        <begin position="30"/>
        <end position="260"/>
    </location>
</feature>